<evidence type="ECO:0000313" key="1">
    <source>
        <dbReference type="EMBL" id="SIO73784.1"/>
    </source>
</evidence>
<evidence type="ECO:0000313" key="2">
    <source>
        <dbReference type="Proteomes" id="UP000002899"/>
    </source>
</evidence>
<reference evidence="1 2" key="1">
    <citation type="journal article" date="2012" name="Nucleic Acids Res.">
        <title>Sequencing of the smallest Apicomplexan genome from the human pathogen Babesia microti.</title>
        <authorList>
            <person name="Cornillot E."/>
            <person name="Hadj-Kaddour K."/>
            <person name="Dassouli A."/>
            <person name="Noel B."/>
            <person name="Ranwez V."/>
            <person name="Vacherie B."/>
            <person name="Augagneur Y."/>
            <person name="Bres V."/>
            <person name="Duclos A."/>
            <person name="Randazzo S."/>
            <person name="Carcy B."/>
            <person name="Debierre-Grockiego F."/>
            <person name="Delbecq S."/>
            <person name="Moubri-Menage K."/>
            <person name="Shams-Eldin H."/>
            <person name="Usmani-Brown S."/>
            <person name="Bringaud F."/>
            <person name="Wincker P."/>
            <person name="Vivares C.P."/>
            <person name="Schwarz R.T."/>
            <person name="Schetters T.P."/>
            <person name="Krause P.J."/>
            <person name="Gorenflot A."/>
            <person name="Berry V."/>
            <person name="Barbe V."/>
            <person name="Ben Mamoun C."/>
        </authorList>
    </citation>
    <scope>NUCLEOTIDE SEQUENCE [LARGE SCALE GENOMIC DNA]</scope>
    <source>
        <strain evidence="1 2">RI</strain>
    </source>
</reference>
<accession>A0A1N6LY56</accession>
<dbReference type="KEGG" id="bmic:BmR1_04g08021"/>
<dbReference type="RefSeq" id="XP_021337845.1">
    <property type="nucleotide sequence ID" value="XM_021482654.1"/>
</dbReference>
<dbReference type="VEuPathDB" id="PiroplasmaDB:BmR1_04g08021"/>
<dbReference type="Proteomes" id="UP000002899">
    <property type="component" value="Chromosome IV"/>
</dbReference>
<reference evidence="1 2" key="2">
    <citation type="journal article" date="2013" name="PLoS ONE">
        <title>Whole genome mapping and re-organization of the nuclear and mitochondrial genomes of Babesia microti isolates.</title>
        <authorList>
            <person name="Cornillot E."/>
            <person name="Dassouli A."/>
            <person name="Garg A."/>
            <person name="Pachikara N."/>
            <person name="Randazzo S."/>
            <person name="Depoix D."/>
            <person name="Carcy B."/>
            <person name="Delbecq S."/>
            <person name="Frutos R."/>
            <person name="Silva J.C."/>
            <person name="Sutton R."/>
            <person name="Krause P.J."/>
            <person name="Mamoun C.B."/>
        </authorList>
    </citation>
    <scope>NUCLEOTIDE SEQUENCE [LARGE SCALE GENOMIC DNA]</scope>
    <source>
        <strain evidence="1 2">RI</strain>
    </source>
</reference>
<protein>
    <submittedName>
        <fullName evidence="1">Uncharacterized protein</fullName>
    </submittedName>
</protein>
<proteinExistence type="predicted"/>
<organism evidence="1 2">
    <name type="scientific">Babesia microti (strain RI)</name>
    <dbReference type="NCBI Taxonomy" id="1133968"/>
    <lineage>
        <taxon>Eukaryota</taxon>
        <taxon>Sar</taxon>
        <taxon>Alveolata</taxon>
        <taxon>Apicomplexa</taxon>
        <taxon>Aconoidasida</taxon>
        <taxon>Piroplasmida</taxon>
        <taxon>Babesiidae</taxon>
        <taxon>Babesia</taxon>
    </lineage>
</organism>
<name>A0A1N6LY56_BABMR</name>
<keyword evidence="2" id="KW-1185">Reference proteome</keyword>
<reference evidence="1 2" key="3">
    <citation type="journal article" date="2016" name="Sci. Rep.">
        <title>Genome-wide diversity and gene expression profiling of Babesia microti isolates identify polymorphic genes that mediate host-pathogen interactions.</title>
        <authorList>
            <person name="Silva J.C."/>
            <person name="Cornillot E."/>
            <person name="McCracken C."/>
            <person name="Usmani-Brown S."/>
            <person name="Dwivedi A."/>
            <person name="Ifeonu O.O."/>
            <person name="Crabtree J."/>
            <person name="Gotia H.T."/>
            <person name="Virji A.Z."/>
            <person name="Reynes C."/>
            <person name="Colinge J."/>
            <person name="Kumar V."/>
            <person name="Lawres L."/>
            <person name="Pazzi J.E."/>
            <person name="Pablo J.V."/>
            <person name="Hung C."/>
            <person name="Brancato J."/>
            <person name="Kumari P."/>
            <person name="Orvis J."/>
            <person name="Tretina K."/>
            <person name="Chibucos M."/>
            <person name="Ott S."/>
            <person name="Sadzewicz L."/>
            <person name="Sengamalay N."/>
            <person name="Shetty A.C."/>
            <person name="Su Q."/>
            <person name="Tallon L."/>
            <person name="Fraser C.M."/>
            <person name="Frutos R."/>
            <person name="Molina D.M."/>
            <person name="Krause P.J."/>
            <person name="Ben Mamoun C."/>
        </authorList>
    </citation>
    <scope>NUCLEOTIDE SEQUENCE [LARGE SCALE GENOMIC DNA]</scope>
    <source>
        <strain evidence="1 2">RI</strain>
    </source>
</reference>
<dbReference type="AlphaFoldDB" id="A0A1N6LY56"/>
<dbReference type="EMBL" id="LN871599">
    <property type="protein sequence ID" value="SIO73784.1"/>
    <property type="molecule type" value="Genomic_DNA"/>
</dbReference>
<sequence length="262" mass="30205">MMNDSDSDVVVKYPKRQIGQFETILDSLILEIAFLKAAFQVNACLSPSVYNTIDSGPSPAAMIHGGYCRGKDLVKYLMEKCNCPRGLDQKLQYTTTNCTMSMLENSDPFDHIASFLRLSVYYTWVDEYVSYNYTRKVYYSSLPFPFSYTFYYLERNSLVQECKSKGLLHEIYVTKELEVIYKTIKPLLVNGTFGNGKFTDLDVVVFSSMAVLFSLPIKSNLFTNFVNNNRYLVNYVMNVNMKLRIWPCKNTFLAYIDPHTPL</sequence>
<dbReference type="GeneID" id="24426242"/>